<sequence length="104" mass="11718">MEFVGACAIRYRRAFPFRNSPRPEQDHSATPLHMSSITPRSLAAALFVPDGDEYHQCRICFSRRKQVRGTGYTNPVEHLVRCHASTYENDSGRFNDGKAASTLS</sequence>
<dbReference type="AlphaFoldDB" id="W2HAS6"/>
<organism evidence="1">
    <name type="scientific">Phytophthora nicotianae</name>
    <name type="common">Potato buckeye rot agent</name>
    <name type="synonym">Phytophthora parasitica</name>
    <dbReference type="NCBI Taxonomy" id="4792"/>
    <lineage>
        <taxon>Eukaryota</taxon>
        <taxon>Sar</taxon>
        <taxon>Stramenopiles</taxon>
        <taxon>Oomycota</taxon>
        <taxon>Peronosporomycetes</taxon>
        <taxon>Peronosporales</taxon>
        <taxon>Peronosporaceae</taxon>
        <taxon>Phytophthora</taxon>
    </lineage>
</organism>
<reference evidence="1" key="1">
    <citation type="submission" date="2013-11" db="EMBL/GenBank/DDBJ databases">
        <title>The Genome Sequence of Phytophthora parasitica CJ02B3.</title>
        <authorList>
            <consortium name="The Broad Institute Genomics Platform"/>
            <person name="Russ C."/>
            <person name="Tyler B."/>
            <person name="Panabieres F."/>
            <person name="Shan W."/>
            <person name="Tripathy S."/>
            <person name="Grunwald N."/>
            <person name="Machado M."/>
            <person name="Johnson C.S."/>
            <person name="Arredondo F."/>
            <person name="Hong C."/>
            <person name="Coffey M."/>
            <person name="Young S.K."/>
            <person name="Zeng Q."/>
            <person name="Gargeya S."/>
            <person name="Fitzgerald M."/>
            <person name="Abouelleil A."/>
            <person name="Alvarado L."/>
            <person name="Chapman S.B."/>
            <person name="Gainer-Dewar J."/>
            <person name="Goldberg J."/>
            <person name="Griggs A."/>
            <person name="Gujja S."/>
            <person name="Hansen M."/>
            <person name="Howarth C."/>
            <person name="Imamovic A."/>
            <person name="Ireland A."/>
            <person name="Larimer J."/>
            <person name="McCowan C."/>
            <person name="Murphy C."/>
            <person name="Pearson M."/>
            <person name="Poon T.W."/>
            <person name="Priest M."/>
            <person name="Roberts A."/>
            <person name="Saif S."/>
            <person name="Shea T."/>
            <person name="Sykes S."/>
            <person name="Wortman J."/>
            <person name="Nusbaum C."/>
            <person name="Birren B."/>
        </authorList>
    </citation>
    <scope>NUCLEOTIDE SEQUENCE [LARGE SCALE GENOMIC DNA]</scope>
    <source>
        <strain evidence="1">CJ02B3</strain>
    </source>
</reference>
<dbReference type="VEuPathDB" id="FungiDB:PPTG_15352"/>
<evidence type="ECO:0000313" key="1">
    <source>
        <dbReference type="EMBL" id="ETK92368.1"/>
    </source>
</evidence>
<dbReference type="EMBL" id="KI685174">
    <property type="protein sequence ID" value="ETK92368.1"/>
    <property type="molecule type" value="Genomic_DNA"/>
</dbReference>
<gene>
    <name evidence="1" type="ORF">L915_04255</name>
</gene>
<name>W2HAS6_PHYNI</name>
<evidence type="ECO:0008006" key="2">
    <source>
        <dbReference type="Google" id="ProtNLM"/>
    </source>
</evidence>
<accession>W2HAS6</accession>
<protein>
    <recommendedName>
        <fullName evidence="2">BED-type domain-containing protein</fullName>
    </recommendedName>
</protein>
<proteinExistence type="predicted"/>
<dbReference type="Proteomes" id="UP000053236">
    <property type="component" value="Unassembled WGS sequence"/>
</dbReference>